<gene>
    <name evidence="1" type="ORF">PGLA1383_LOCUS4642</name>
</gene>
<evidence type="ECO:0000313" key="1">
    <source>
        <dbReference type="EMBL" id="CAE8585739.1"/>
    </source>
</evidence>
<name>A0A813DJQ1_POLGL</name>
<keyword evidence="2" id="KW-1185">Reference proteome</keyword>
<dbReference type="EMBL" id="CAJNNV010001750">
    <property type="protein sequence ID" value="CAE8585739.1"/>
    <property type="molecule type" value="Genomic_DNA"/>
</dbReference>
<comment type="caution">
    <text evidence="1">The sequence shown here is derived from an EMBL/GenBank/DDBJ whole genome shotgun (WGS) entry which is preliminary data.</text>
</comment>
<accession>A0A813DJQ1</accession>
<sequence>MHLRTGPPFEASSGLSTYFCQGRTNLAKAQVASDDNVDAITDGTTDDACKELGLVYSS</sequence>
<protein>
    <submittedName>
        <fullName evidence="1">Uncharacterized protein</fullName>
    </submittedName>
</protein>
<dbReference type="Proteomes" id="UP000654075">
    <property type="component" value="Unassembled WGS sequence"/>
</dbReference>
<reference evidence="1" key="1">
    <citation type="submission" date="2021-02" db="EMBL/GenBank/DDBJ databases">
        <authorList>
            <person name="Dougan E. K."/>
            <person name="Rhodes N."/>
            <person name="Thang M."/>
            <person name="Chan C."/>
        </authorList>
    </citation>
    <scope>NUCLEOTIDE SEQUENCE</scope>
</reference>
<organism evidence="1 2">
    <name type="scientific">Polarella glacialis</name>
    <name type="common">Dinoflagellate</name>
    <dbReference type="NCBI Taxonomy" id="89957"/>
    <lineage>
        <taxon>Eukaryota</taxon>
        <taxon>Sar</taxon>
        <taxon>Alveolata</taxon>
        <taxon>Dinophyceae</taxon>
        <taxon>Suessiales</taxon>
        <taxon>Suessiaceae</taxon>
        <taxon>Polarella</taxon>
    </lineage>
</organism>
<evidence type="ECO:0000313" key="2">
    <source>
        <dbReference type="Proteomes" id="UP000654075"/>
    </source>
</evidence>
<dbReference type="AlphaFoldDB" id="A0A813DJQ1"/>
<proteinExistence type="predicted"/>